<name>A0AAE1DEP6_9GAST</name>
<protein>
    <submittedName>
        <fullName evidence="1">Uncharacterized protein</fullName>
    </submittedName>
</protein>
<gene>
    <name evidence="1" type="ORF">RRG08_046005</name>
</gene>
<comment type="caution">
    <text evidence="1">The sequence shown here is derived from an EMBL/GenBank/DDBJ whole genome shotgun (WGS) entry which is preliminary data.</text>
</comment>
<evidence type="ECO:0000313" key="2">
    <source>
        <dbReference type="Proteomes" id="UP001283361"/>
    </source>
</evidence>
<sequence>MGASSELTSRDVNLSYRVLHVFINIIGAQKCALDTCICSHKTFCIHMSLVPDMHWLLLEEWSSTESTCNHLFISASPTFVMMEVQGFLQVIAPRCARLGTQPSLHAVPVHIVWHSPLYMLFQCM</sequence>
<reference evidence="1" key="1">
    <citation type="journal article" date="2023" name="G3 (Bethesda)">
        <title>A reference genome for the long-term kleptoplast-retaining sea slug Elysia crispata morphotype clarki.</title>
        <authorList>
            <person name="Eastman K.E."/>
            <person name="Pendleton A.L."/>
            <person name="Shaikh M.A."/>
            <person name="Suttiyut T."/>
            <person name="Ogas R."/>
            <person name="Tomko P."/>
            <person name="Gavelis G."/>
            <person name="Widhalm J.R."/>
            <person name="Wisecaver J.H."/>
        </authorList>
    </citation>
    <scope>NUCLEOTIDE SEQUENCE</scope>
    <source>
        <strain evidence="1">ECLA1</strain>
    </source>
</reference>
<dbReference type="EMBL" id="JAWDGP010004202">
    <property type="protein sequence ID" value="KAK3766708.1"/>
    <property type="molecule type" value="Genomic_DNA"/>
</dbReference>
<proteinExistence type="predicted"/>
<evidence type="ECO:0000313" key="1">
    <source>
        <dbReference type="EMBL" id="KAK3766708.1"/>
    </source>
</evidence>
<keyword evidence="2" id="KW-1185">Reference proteome</keyword>
<organism evidence="1 2">
    <name type="scientific">Elysia crispata</name>
    <name type="common">lettuce slug</name>
    <dbReference type="NCBI Taxonomy" id="231223"/>
    <lineage>
        <taxon>Eukaryota</taxon>
        <taxon>Metazoa</taxon>
        <taxon>Spiralia</taxon>
        <taxon>Lophotrochozoa</taxon>
        <taxon>Mollusca</taxon>
        <taxon>Gastropoda</taxon>
        <taxon>Heterobranchia</taxon>
        <taxon>Euthyneura</taxon>
        <taxon>Panpulmonata</taxon>
        <taxon>Sacoglossa</taxon>
        <taxon>Placobranchoidea</taxon>
        <taxon>Plakobranchidae</taxon>
        <taxon>Elysia</taxon>
    </lineage>
</organism>
<dbReference type="Proteomes" id="UP001283361">
    <property type="component" value="Unassembled WGS sequence"/>
</dbReference>
<accession>A0AAE1DEP6</accession>
<dbReference type="AlphaFoldDB" id="A0AAE1DEP6"/>